<gene>
    <name evidence="2" type="ORF">CRM22_009436</name>
</gene>
<feature type="domain" description="G-patch" evidence="1">
    <location>
        <begin position="22"/>
        <end position="100"/>
    </location>
</feature>
<dbReference type="PROSITE" id="PS50174">
    <property type="entry name" value="G_PATCH"/>
    <property type="match status" value="1"/>
</dbReference>
<sequence length="169" mass="18871">MAHQVAELRTKPIRPAPLMIPPSNVGYRLLRRMGWADSAIVDDEDDRGSITDHLQNSDVSKINLELPSSAGGLGSRGQGRRFPVATVLKRDRLGLGISSTKKVAKVTHFPAHDIAAVHTVFRSDRGSKSVKLDRRLQANNVKRDKAREKRIRDQLNLNDEQLSIMYAQN</sequence>
<dbReference type="Pfam" id="PF01585">
    <property type="entry name" value="G-patch"/>
    <property type="match status" value="1"/>
</dbReference>
<dbReference type="STRING" id="147828.A0A4S2L6Z9"/>
<dbReference type="EMBL" id="SJOL01009124">
    <property type="protein sequence ID" value="TGZ58815.1"/>
    <property type="molecule type" value="Genomic_DNA"/>
</dbReference>
<reference evidence="2 3" key="1">
    <citation type="journal article" date="2019" name="BMC Genomics">
        <title>New insights from Opisthorchis felineus genome: update on genomics of the epidemiologically important liver flukes.</title>
        <authorList>
            <person name="Ershov N.I."/>
            <person name="Mordvinov V.A."/>
            <person name="Prokhortchouk E.B."/>
            <person name="Pakharukova M.Y."/>
            <person name="Gunbin K.V."/>
            <person name="Ustyantsev K."/>
            <person name="Genaev M.A."/>
            <person name="Blinov A.G."/>
            <person name="Mazur A."/>
            <person name="Boulygina E."/>
            <person name="Tsygankova S."/>
            <person name="Khrameeva E."/>
            <person name="Chekanov N."/>
            <person name="Fan G."/>
            <person name="Xiao A."/>
            <person name="Zhang H."/>
            <person name="Xu X."/>
            <person name="Yang H."/>
            <person name="Solovyev V."/>
            <person name="Lee S.M."/>
            <person name="Liu X."/>
            <person name="Afonnikov D.A."/>
            <person name="Skryabin K.G."/>
        </authorList>
    </citation>
    <scope>NUCLEOTIDE SEQUENCE [LARGE SCALE GENOMIC DNA]</scope>
    <source>
        <strain evidence="2">AK-0245</strain>
        <tissue evidence="2">Whole organism</tissue>
    </source>
</reference>
<dbReference type="AlphaFoldDB" id="A0A4S2L6Z9"/>
<dbReference type="PANTHER" id="PTHR20923">
    <property type="entry name" value="BAT4 PROTEIN-RELATED"/>
    <property type="match status" value="1"/>
</dbReference>
<dbReference type="Proteomes" id="UP000308267">
    <property type="component" value="Unassembled WGS sequence"/>
</dbReference>
<proteinExistence type="predicted"/>
<dbReference type="PANTHER" id="PTHR20923:SF1">
    <property type="entry name" value="G PATCH DOMAIN AND ANKYRIN REPEAT-CONTAINING PROTEIN 1"/>
    <property type="match status" value="1"/>
</dbReference>
<protein>
    <recommendedName>
        <fullName evidence="1">G-patch domain-containing protein</fullName>
    </recommendedName>
</protein>
<comment type="caution">
    <text evidence="2">The sequence shown here is derived from an EMBL/GenBank/DDBJ whole genome shotgun (WGS) entry which is preliminary data.</text>
</comment>
<keyword evidence="3" id="KW-1185">Reference proteome</keyword>
<dbReference type="InterPro" id="IPR039146">
    <property type="entry name" value="GPANK1"/>
</dbReference>
<accession>A0A4S2L6Z9</accession>
<organism evidence="2 3">
    <name type="scientific">Opisthorchis felineus</name>
    <dbReference type="NCBI Taxonomy" id="147828"/>
    <lineage>
        <taxon>Eukaryota</taxon>
        <taxon>Metazoa</taxon>
        <taxon>Spiralia</taxon>
        <taxon>Lophotrochozoa</taxon>
        <taxon>Platyhelminthes</taxon>
        <taxon>Trematoda</taxon>
        <taxon>Digenea</taxon>
        <taxon>Opisthorchiida</taxon>
        <taxon>Opisthorchiata</taxon>
        <taxon>Opisthorchiidae</taxon>
        <taxon>Opisthorchis</taxon>
    </lineage>
</organism>
<evidence type="ECO:0000313" key="3">
    <source>
        <dbReference type="Proteomes" id="UP000308267"/>
    </source>
</evidence>
<dbReference type="GO" id="GO:0003676">
    <property type="term" value="F:nucleic acid binding"/>
    <property type="evidence" value="ECO:0007669"/>
    <property type="project" value="InterPro"/>
</dbReference>
<evidence type="ECO:0000259" key="1">
    <source>
        <dbReference type="PROSITE" id="PS50174"/>
    </source>
</evidence>
<dbReference type="SMART" id="SM00443">
    <property type="entry name" value="G_patch"/>
    <property type="match status" value="1"/>
</dbReference>
<evidence type="ECO:0000313" key="2">
    <source>
        <dbReference type="EMBL" id="TGZ58815.1"/>
    </source>
</evidence>
<dbReference type="OrthoDB" id="515366at2759"/>
<name>A0A4S2L6Z9_OPIFE</name>
<dbReference type="InterPro" id="IPR000467">
    <property type="entry name" value="G_patch_dom"/>
</dbReference>